<dbReference type="RefSeq" id="WP_055671548.1">
    <property type="nucleotide sequence ID" value="NZ_CXWD01000006.1"/>
</dbReference>
<dbReference type="AlphaFoldDB" id="A0A0M7A0V8"/>
<evidence type="ECO:0000313" key="3">
    <source>
        <dbReference type="Proteomes" id="UP000053235"/>
    </source>
</evidence>
<dbReference type="STRING" id="388408.LAX5112_01835"/>
<dbReference type="Gene3D" id="2.170.150.40">
    <property type="entry name" value="Domain of unknown function (DUF427)"/>
    <property type="match status" value="1"/>
</dbReference>
<name>A0A0M7A0V8_9HYPH</name>
<dbReference type="InterPro" id="IPR038694">
    <property type="entry name" value="DUF427_sf"/>
</dbReference>
<feature type="domain" description="DUF427" evidence="1">
    <location>
        <begin position="26"/>
        <end position="114"/>
    </location>
</feature>
<organism evidence="2 3">
    <name type="scientific">Roseibium alexandrii</name>
    <dbReference type="NCBI Taxonomy" id="388408"/>
    <lineage>
        <taxon>Bacteria</taxon>
        <taxon>Pseudomonadati</taxon>
        <taxon>Pseudomonadota</taxon>
        <taxon>Alphaproteobacteria</taxon>
        <taxon>Hyphomicrobiales</taxon>
        <taxon>Stappiaceae</taxon>
        <taxon>Roseibium</taxon>
    </lineage>
</organism>
<dbReference type="PANTHER" id="PTHR43058">
    <property type="entry name" value="SLR0655 PROTEIN"/>
    <property type="match status" value="1"/>
</dbReference>
<keyword evidence="3" id="KW-1185">Reference proteome</keyword>
<evidence type="ECO:0000259" key="1">
    <source>
        <dbReference type="Pfam" id="PF04248"/>
    </source>
</evidence>
<sequence length="156" mass="17400">MDLPIENVQSYPRPPIVEPVPQRILVVLGSVEIVDTTRALRVLETHHPPTYYIPPEDVKAHLRRLPQSTLCEWKGAATYFDVSAGTRTARAAAWCYSLPTAEFQSLKDHLAFYPGKMDLCQVGSERVDPQAGKFYGGWVTPNLQGMPKGAPGTEHW</sequence>
<dbReference type="PANTHER" id="PTHR43058:SF1">
    <property type="entry name" value="DUF427 DOMAIN-CONTAINING PROTEIN"/>
    <property type="match status" value="1"/>
</dbReference>
<dbReference type="EMBL" id="CXWD01000006">
    <property type="protein sequence ID" value="CTQ68668.1"/>
    <property type="molecule type" value="Genomic_DNA"/>
</dbReference>
<protein>
    <recommendedName>
        <fullName evidence="1">DUF427 domain-containing protein</fullName>
    </recommendedName>
</protein>
<gene>
    <name evidence="2" type="ORF">LAX5112_01835</name>
</gene>
<accession>A0A0M7A0V8</accession>
<dbReference type="InterPro" id="IPR007361">
    <property type="entry name" value="DUF427"/>
</dbReference>
<dbReference type="Proteomes" id="UP000053235">
    <property type="component" value="Unassembled WGS sequence"/>
</dbReference>
<reference evidence="3" key="1">
    <citation type="submission" date="2015-07" db="EMBL/GenBank/DDBJ databases">
        <authorList>
            <person name="Rodrigo-Torres Lidia"/>
            <person name="Arahal R.David."/>
        </authorList>
    </citation>
    <scope>NUCLEOTIDE SEQUENCE [LARGE SCALE GENOMIC DNA]</scope>
    <source>
        <strain evidence="3">CECT 5112</strain>
    </source>
</reference>
<proteinExistence type="predicted"/>
<dbReference type="OrthoDB" id="9815163at2"/>
<evidence type="ECO:0000313" key="2">
    <source>
        <dbReference type="EMBL" id="CTQ68668.1"/>
    </source>
</evidence>
<dbReference type="Pfam" id="PF04248">
    <property type="entry name" value="NTP_transf_9"/>
    <property type="match status" value="1"/>
</dbReference>